<comment type="caution">
    <text evidence="2">The sequence shown here is derived from an EMBL/GenBank/DDBJ whole genome shotgun (WGS) entry which is preliminary data.</text>
</comment>
<dbReference type="RefSeq" id="WP_184666653.1">
    <property type="nucleotide sequence ID" value="NZ_BAABAI010000025.1"/>
</dbReference>
<dbReference type="InterPro" id="IPR018750">
    <property type="entry name" value="DUF2306_membrane"/>
</dbReference>
<evidence type="ECO:0000313" key="3">
    <source>
        <dbReference type="Proteomes" id="UP000542674"/>
    </source>
</evidence>
<organism evidence="2 3">
    <name type="scientific">Saccharothrix violaceirubra</name>
    <dbReference type="NCBI Taxonomy" id="413306"/>
    <lineage>
        <taxon>Bacteria</taxon>
        <taxon>Bacillati</taxon>
        <taxon>Actinomycetota</taxon>
        <taxon>Actinomycetes</taxon>
        <taxon>Pseudonocardiales</taxon>
        <taxon>Pseudonocardiaceae</taxon>
        <taxon>Saccharothrix</taxon>
    </lineage>
</organism>
<proteinExistence type="predicted"/>
<sequence length="211" mass="22880">MTTYTVTRRRSVGVWWLALSAAAIAVYAPLPYLTGSLEQIASDGTGLAEHYLKQPDWVRVAMYLHIVFSGVALLLSPAQLSARIRARAPGVHRVVGRITLTAMVVGGLGGLALAPYGYEGVPGALGFGLLAILSVVFPLLGLRAVRAGRIAEHRRWMIRAFALIYAGVTLRVWMIVLTAAGLEFDEGYPLMPFGCWVPNLLVAELVLRRRG</sequence>
<gene>
    <name evidence="2" type="ORF">F4559_001278</name>
</gene>
<protein>
    <submittedName>
        <fullName evidence="2">Putative membrane protein</fullName>
    </submittedName>
</protein>
<keyword evidence="1" id="KW-0812">Transmembrane</keyword>
<keyword evidence="3" id="KW-1185">Reference proteome</keyword>
<feature type="transmembrane region" description="Helical" evidence="1">
    <location>
        <begin position="188"/>
        <end position="207"/>
    </location>
</feature>
<feature type="transmembrane region" description="Helical" evidence="1">
    <location>
        <begin position="60"/>
        <end position="82"/>
    </location>
</feature>
<accession>A0A7W7WU72</accession>
<dbReference type="EMBL" id="JACHJS010000001">
    <property type="protein sequence ID" value="MBB4963919.1"/>
    <property type="molecule type" value="Genomic_DNA"/>
</dbReference>
<feature type="transmembrane region" description="Helical" evidence="1">
    <location>
        <begin position="124"/>
        <end position="145"/>
    </location>
</feature>
<reference evidence="2 3" key="1">
    <citation type="submission" date="2020-08" db="EMBL/GenBank/DDBJ databases">
        <title>Sequencing the genomes of 1000 actinobacteria strains.</title>
        <authorList>
            <person name="Klenk H.-P."/>
        </authorList>
    </citation>
    <scope>NUCLEOTIDE SEQUENCE [LARGE SCALE GENOMIC DNA]</scope>
    <source>
        <strain evidence="2 3">DSM 45084</strain>
    </source>
</reference>
<evidence type="ECO:0000256" key="1">
    <source>
        <dbReference type="SAM" id="Phobius"/>
    </source>
</evidence>
<feature type="transmembrane region" description="Helical" evidence="1">
    <location>
        <begin position="157"/>
        <end position="182"/>
    </location>
</feature>
<dbReference type="Pfam" id="PF10067">
    <property type="entry name" value="DUF2306"/>
    <property type="match status" value="1"/>
</dbReference>
<evidence type="ECO:0000313" key="2">
    <source>
        <dbReference type="EMBL" id="MBB4963919.1"/>
    </source>
</evidence>
<feature type="transmembrane region" description="Helical" evidence="1">
    <location>
        <begin position="94"/>
        <end position="118"/>
    </location>
</feature>
<dbReference type="AlphaFoldDB" id="A0A7W7WU72"/>
<keyword evidence="1" id="KW-0472">Membrane</keyword>
<feature type="transmembrane region" description="Helical" evidence="1">
    <location>
        <begin position="12"/>
        <end position="30"/>
    </location>
</feature>
<dbReference type="Proteomes" id="UP000542674">
    <property type="component" value="Unassembled WGS sequence"/>
</dbReference>
<name>A0A7W7WU72_9PSEU</name>
<keyword evidence="1" id="KW-1133">Transmembrane helix</keyword>